<reference evidence="4" key="2">
    <citation type="submission" date="2023-01" db="EMBL/GenBank/DDBJ databases">
        <title>Draft genome sequence of Sulfitobacter pacificus strain NBRC 109915.</title>
        <authorList>
            <person name="Sun Q."/>
            <person name="Mori K."/>
        </authorList>
    </citation>
    <scope>NUCLEOTIDE SEQUENCE</scope>
    <source>
        <strain evidence="4">NBRC 109915</strain>
    </source>
</reference>
<dbReference type="Gene3D" id="2.60.40.2230">
    <property type="entry name" value="Uncharacterised protein YcnI-like PF07987, DUF1775"/>
    <property type="match status" value="1"/>
</dbReference>
<protein>
    <submittedName>
        <fullName evidence="4">Nuclear export factor GLE1</fullName>
    </submittedName>
</protein>
<comment type="caution">
    <text evidence="4">The sequence shown here is derived from an EMBL/GenBank/DDBJ whole genome shotgun (WGS) entry which is preliminary data.</text>
</comment>
<dbReference type="CDD" id="cd08545">
    <property type="entry name" value="YcnI_like"/>
    <property type="match status" value="1"/>
</dbReference>
<evidence type="ECO:0000256" key="1">
    <source>
        <dbReference type="SAM" id="MobiDB-lite"/>
    </source>
</evidence>
<dbReference type="InterPro" id="IPR038507">
    <property type="entry name" value="YcnI-like_sf"/>
</dbReference>
<reference evidence="4" key="1">
    <citation type="journal article" date="2014" name="Int. J. Syst. Evol. Microbiol.">
        <title>Complete genome of a new Firmicutes species belonging to the dominant human colonic microbiota ('Ruminococcus bicirculans') reveals two chromosomes and a selective capacity to utilize plant glucans.</title>
        <authorList>
            <consortium name="NISC Comparative Sequencing Program"/>
            <person name="Wegmann U."/>
            <person name="Louis P."/>
            <person name="Goesmann A."/>
            <person name="Henrissat B."/>
            <person name="Duncan S.H."/>
            <person name="Flint H.J."/>
        </authorList>
    </citation>
    <scope>NUCLEOTIDE SEQUENCE</scope>
    <source>
        <strain evidence="4">NBRC 109915</strain>
    </source>
</reference>
<evidence type="ECO:0000259" key="3">
    <source>
        <dbReference type="Pfam" id="PF07987"/>
    </source>
</evidence>
<evidence type="ECO:0000313" key="5">
    <source>
        <dbReference type="Proteomes" id="UP001161388"/>
    </source>
</evidence>
<keyword evidence="2" id="KW-0732">Signal</keyword>
<sequence length="176" mass="18599">MNMKSMTSALILTLAGATAATAHATLEAQSAAVGSTYKGVMRIGHGCDGQATLKVSIKIPEGVIAVKPMPKAGWALETSTGAYSEPHDYYGKSLSEGVREIIWSGELSDAHYDEFTFRAKLSNKLSAGETIYFPTVQTCADGTAEWVNIPLDGQDPHDIDDPAPGLALTEAGHAHH</sequence>
<name>A0ABQ5VJN7_9RHOB</name>
<keyword evidence="5" id="KW-1185">Reference proteome</keyword>
<dbReference type="InterPro" id="IPR012533">
    <property type="entry name" value="YcnI-copper_dom"/>
</dbReference>
<evidence type="ECO:0000256" key="2">
    <source>
        <dbReference type="SAM" id="SignalP"/>
    </source>
</evidence>
<feature type="chain" id="PRO_5046221106" evidence="2">
    <location>
        <begin position="25"/>
        <end position="176"/>
    </location>
</feature>
<dbReference type="Proteomes" id="UP001161388">
    <property type="component" value="Unassembled WGS sequence"/>
</dbReference>
<dbReference type="Pfam" id="PF07987">
    <property type="entry name" value="DUF1775"/>
    <property type="match status" value="1"/>
</dbReference>
<proteinExistence type="predicted"/>
<evidence type="ECO:0000313" key="4">
    <source>
        <dbReference type="EMBL" id="GLQ27284.1"/>
    </source>
</evidence>
<dbReference type="RefSeq" id="WP_284373170.1">
    <property type="nucleotide sequence ID" value="NZ_BAABWP010000001.1"/>
</dbReference>
<dbReference type="EMBL" id="BSNL01000001">
    <property type="protein sequence ID" value="GLQ27284.1"/>
    <property type="molecule type" value="Genomic_DNA"/>
</dbReference>
<organism evidence="4 5">
    <name type="scientific">Sulfitobacter pacificus</name>
    <dbReference type="NCBI Taxonomy" id="1499314"/>
    <lineage>
        <taxon>Bacteria</taxon>
        <taxon>Pseudomonadati</taxon>
        <taxon>Pseudomonadota</taxon>
        <taxon>Alphaproteobacteria</taxon>
        <taxon>Rhodobacterales</taxon>
        <taxon>Roseobacteraceae</taxon>
        <taxon>Sulfitobacter</taxon>
    </lineage>
</organism>
<feature type="region of interest" description="Disordered" evidence="1">
    <location>
        <begin position="151"/>
        <end position="176"/>
    </location>
</feature>
<feature type="signal peptide" evidence="2">
    <location>
        <begin position="1"/>
        <end position="24"/>
    </location>
</feature>
<accession>A0ABQ5VJN7</accession>
<feature type="domain" description="YncI copper-binding" evidence="3">
    <location>
        <begin position="23"/>
        <end position="168"/>
    </location>
</feature>
<gene>
    <name evidence="4" type="ORF">GCM10007927_20870</name>
</gene>